<comment type="caution">
    <text evidence="9">The sequence shown here is derived from an EMBL/GenBank/DDBJ whole genome shotgun (WGS) entry which is preliminary data.</text>
</comment>
<dbReference type="PANTHER" id="PTHR32063:SF19">
    <property type="entry name" value="CATION EFFLUX SYSTEM PROTEIN CUSA"/>
    <property type="match status" value="1"/>
</dbReference>
<reference evidence="9 10" key="1">
    <citation type="submission" date="2024-09" db="EMBL/GenBank/DDBJ databases">
        <authorList>
            <person name="Sun Q."/>
            <person name="Mori K."/>
        </authorList>
    </citation>
    <scope>NUCLEOTIDE SEQUENCE [LARGE SCALE GENOMIC DNA]</scope>
    <source>
        <strain evidence="9 10">NCAIM B.02537</strain>
    </source>
</reference>
<feature type="transmembrane region" description="Helical" evidence="8">
    <location>
        <begin position="365"/>
        <end position="384"/>
    </location>
</feature>
<evidence type="ECO:0000256" key="1">
    <source>
        <dbReference type="ARBA" id="ARBA00004651"/>
    </source>
</evidence>
<feature type="transmembrane region" description="Helical" evidence="8">
    <location>
        <begin position="1003"/>
        <end position="1028"/>
    </location>
</feature>
<dbReference type="Gene3D" id="3.30.70.1440">
    <property type="entry name" value="Multidrug efflux transporter AcrB pore domain"/>
    <property type="match status" value="1"/>
</dbReference>
<feature type="transmembrane region" description="Helical" evidence="8">
    <location>
        <begin position="342"/>
        <end position="358"/>
    </location>
</feature>
<dbReference type="SUPFAM" id="SSF82714">
    <property type="entry name" value="Multidrug efflux transporter AcrB TolC docking domain, DN and DC subdomains"/>
    <property type="match status" value="2"/>
</dbReference>
<keyword evidence="6 8" id="KW-1133">Transmembrane helix</keyword>
<dbReference type="InterPro" id="IPR001036">
    <property type="entry name" value="Acrflvin-R"/>
</dbReference>
<evidence type="ECO:0000256" key="5">
    <source>
        <dbReference type="ARBA" id="ARBA00022692"/>
    </source>
</evidence>
<dbReference type="SUPFAM" id="SSF82866">
    <property type="entry name" value="Multidrug efflux transporter AcrB transmembrane domain"/>
    <property type="match status" value="2"/>
</dbReference>
<evidence type="ECO:0000256" key="3">
    <source>
        <dbReference type="ARBA" id="ARBA00022448"/>
    </source>
</evidence>
<feature type="transmembrane region" description="Helical" evidence="8">
    <location>
        <begin position="976"/>
        <end position="997"/>
    </location>
</feature>
<feature type="transmembrane region" description="Helical" evidence="8">
    <location>
        <begin position="539"/>
        <end position="555"/>
    </location>
</feature>
<evidence type="ECO:0000313" key="10">
    <source>
        <dbReference type="Proteomes" id="UP001589943"/>
    </source>
</evidence>
<dbReference type="PANTHER" id="PTHR32063">
    <property type="match status" value="1"/>
</dbReference>
<feature type="transmembrane region" description="Helical" evidence="8">
    <location>
        <begin position="484"/>
        <end position="505"/>
    </location>
</feature>
<dbReference type="Gene3D" id="3.30.70.1430">
    <property type="entry name" value="Multidrug efflux transporter AcrB pore domain"/>
    <property type="match status" value="2"/>
</dbReference>
<dbReference type="RefSeq" id="WP_379481029.1">
    <property type="nucleotide sequence ID" value="NZ_JBHLTL010000005.1"/>
</dbReference>
<feature type="transmembrane region" description="Helical" evidence="8">
    <location>
        <begin position="390"/>
        <end position="411"/>
    </location>
</feature>
<sequence>MIEWIIRTSVKARGLIVVAALVLTAVGIGAVRTTPVDALPDLSDVQVIIRTTYPGQAPQIVENQVTYPITSTMLSVPGARVVRGYSFVGDSFVYVLFEDGTDLYWARSRVLEYLSQVQSRLPEGAKASLGPDATGVGWIYEYALVDKTGRHDLAQLRSIQDWFLRFELKTVPGVAEVASIGGMVKQYQVVVDPQKLAAYGVTADQVGEALKRANQETGGASVEMAGAEYTVRASGYLETLDDFRAVPIRTAAGGIPVTLSDVATVQVGPEMRRGIAELNGEGEVAGGVIVMRQGQNARAVIEGVRTKLDELKKSLPPGVEIVPTYDRSGLIDRAVENLNHKLIEEFVIVALVCGLFLWHARSALVAILTLPLGILIAFIVMRLQGLNANILSLGGIAIAIGAMVDAAVVMIENAHKHLERWHHQHPDAEPDTVTRWRLVTEAAAEVGPALFLSLLIITFSFLPIFTLQGQEGRLFAPLAFTKTYAMAAAAFLSITLIPVLMGLLIRGRIPSEEANPINRWLARLYRPAIDWVLERPKQALLIAAVIFATTLWPMTRIGGEFLPQMNEGDLLYMPSALPGLSAAEAGKLLQQTDRMIKTVPEVESVFGKAGRADSATDPAPLEMFETTIRFKPRGQWRPGMTPEKLVDELDARVKVPGLANFWISPIRNRIDMLATGIKSPVGIKVAGSNLAEIDRTAKQIEQVVKSVPGVASALAERLTGGRYIDVDVNRAAAGRYGLNVADVQALVSGAIGGENIGQTVEGLARYPISLRYPRELRDSPDKLAALPVLTPSGQQITLGTVASVRISDGPPMLRSENGRPVTWIYVDGRDRDMQTLVGDIQQTIASKVGLPPGVSVSYTGQYEFFVRAKERMKLVIPVTLVIIFALLYLTFRRWDEALLIMGTLPFAMTGGLWLLYWLGYNQSVASAVGFIALAGVAAEFGVVMLIYLKQAFEARQDGDVVAAVREGALLRVRPKAMTVAVILAGLFPVLVGGGTGSEVMSRIAAPMVGGMLTAPLLSMLIIPAAYLLMRRKSQSQVQPEGEVQ</sequence>
<dbReference type="Gene3D" id="3.30.70.1320">
    <property type="entry name" value="Multidrug efflux transporter AcrB pore domain like"/>
    <property type="match status" value="1"/>
</dbReference>
<dbReference type="NCBIfam" id="TIGR00914">
    <property type="entry name" value="2A0601"/>
    <property type="match status" value="1"/>
</dbReference>
<accession>A0ABV6PI89</accession>
<keyword evidence="10" id="KW-1185">Reference proteome</keyword>
<dbReference type="InterPro" id="IPR027463">
    <property type="entry name" value="AcrB_DN_DC_subdom"/>
</dbReference>
<evidence type="ECO:0000313" key="9">
    <source>
        <dbReference type="EMBL" id="MFC0589531.1"/>
    </source>
</evidence>
<organism evidence="9 10">
    <name type="scientific">Novosphingobium aquiterrae</name>
    <dbReference type="NCBI Taxonomy" id="624388"/>
    <lineage>
        <taxon>Bacteria</taxon>
        <taxon>Pseudomonadati</taxon>
        <taxon>Pseudomonadota</taxon>
        <taxon>Alphaproteobacteria</taxon>
        <taxon>Sphingomonadales</taxon>
        <taxon>Sphingomonadaceae</taxon>
        <taxon>Novosphingobium</taxon>
    </lineage>
</organism>
<proteinExistence type="inferred from homology"/>
<dbReference type="InterPro" id="IPR004763">
    <property type="entry name" value="CusA-like"/>
</dbReference>
<keyword evidence="3" id="KW-0813">Transport</keyword>
<keyword evidence="4" id="KW-1003">Cell membrane</keyword>
<evidence type="ECO:0000256" key="7">
    <source>
        <dbReference type="ARBA" id="ARBA00023136"/>
    </source>
</evidence>
<gene>
    <name evidence="9" type="ORF">ACFFF7_08915</name>
</gene>
<evidence type="ECO:0000256" key="2">
    <source>
        <dbReference type="ARBA" id="ARBA00010942"/>
    </source>
</evidence>
<dbReference type="Gene3D" id="1.20.1640.10">
    <property type="entry name" value="Multidrug efflux transporter AcrB transmembrane domain"/>
    <property type="match status" value="2"/>
</dbReference>
<feature type="transmembrane region" description="Helical" evidence="8">
    <location>
        <begin position="442"/>
        <end position="464"/>
    </location>
</feature>
<dbReference type="PRINTS" id="PR00702">
    <property type="entry name" value="ACRIFLAVINRP"/>
</dbReference>
<feature type="transmembrane region" description="Helical" evidence="8">
    <location>
        <begin position="924"/>
        <end position="948"/>
    </location>
</feature>
<dbReference type="SUPFAM" id="SSF82693">
    <property type="entry name" value="Multidrug efflux transporter AcrB pore domain, PN1, PN2, PC1 and PC2 subdomains"/>
    <property type="match status" value="2"/>
</dbReference>
<dbReference type="Proteomes" id="UP001589943">
    <property type="component" value="Unassembled WGS sequence"/>
</dbReference>
<name>A0ABV6PI89_9SPHN</name>
<dbReference type="Pfam" id="PF00873">
    <property type="entry name" value="ACR_tran"/>
    <property type="match status" value="1"/>
</dbReference>
<protein>
    <submittedName>
        <fullName evidence="9">Efflux RND transporter permease subunit</fullName>
    </submittedName>
</protein>
<dbReference type="Gene3D" id="3.30.2090.10">
    <property type="entry name" value="Multidrug efflux transporter AcrB TolC docking domain, DN and DC subdomains"/>
    <property type="match status" value="2"/>
</dbReference>
<keyword evidence="5 8" id="KW-0812">Transmembrane</keyword>
<keyword evidence="7 8" id="KW-0472">Membrane</keyword>
<comment type="similarity">
    <text evidence="2">Belongs to the resistance-nodulation-cell division (RND) (TC 2.A.6) family.</text>
</comment>
<feature type="transmembrane region" description="Helical" evidence="8">
    <location>
        <begin position="898"/>
        <end position="918"/>
    </location>
</feature>
<feature type="transmembrane region" description="Helical" evidence="8">
    <location>
        <begin position="874"/>
        <end position="891"/>
    </location>
</feature>
<evidence type="ECO:0000256" key="8">
    <source>
        <dbReference type="SAM" id="Phobius"/>
    </source>
</evidence>
<comment type="subcellular location">
    <subcellularLocation>
        <location evidence="1">Cell membrane</location>
        <topology evidence="1">Multi-pass membrane protein</topology>
    </subcellularLocation>
</comment>
<dbReference type="EMBL" id="JBHLTL010000005">
    <property type="protein sequence ID" value="MFC0589531.1"/>
    <property type="molecule type" value="Genomic_DNA"/>
</dbReference>
<evidence type="ECO:0000256" key="4">
    <source>
        <dbReference type="ARBA" id="ARBA00022475"/>
    </source>
</evidence>
<evidence type="ECO:0000256" key="6">
    <source>
        <dbReference type="ARBA" id="ARBA00022989"/>
    </source>
</evidence>